<organism evidence="1">
    <name type="scientific">Podoviridae sp. ctsNK10</name>
    <dbReference type="NCBI Taxonomy" id="2826582"/>
    <lineage>
        <taxon>Viruses</taxon>
        <taxon>Duplodnaviria</taxon>
        <taxon>Heunggongvirae</taxon>
        <taxon>Uroviricota</taxon>
        <taxon>Caudoviricetes</taxon>
    </lineage>
</organism>
<protein>
    <submittedName>
        <fullName evidence="1">Uncharacterized protein</fullName>
    </submittedName>
</protein>
<dbReference type="EMBL" id="BK015191">
    <property type="protein sequence ID" value="DAD95339.1"/>
    <property type="molecule type" value="Genomic_DNA"/>
</dbReference>
<sequence>MFGILSPFDHAAPNIACGLAVRNGKYQSTIDYQHPPRFIKVSRNNMKKGQSQHDYTIYMHYATGEKRIQNSNGEYEAIRYPIYVKVNPKGYKNGIYNITEFGTPNSVDNVFGIQSRDAAQKSWKDIEPTAFDQEINKVKIEQGKPTISRVSDVENIDRILIGTENGKILPPLGSEYYRISDDQGEREWSSSVPGMYNYGEGDEKGSLLEDLFNFKDSQLNKKDTKGKTLA</sequence>
<accession>A0A8S5NMN8</accession>
<name>A0A8S5NMN8_9CAUD</name>
<evidence type="ECO:0000313" key="1">
    <source>
        <dbReference type="EMBL" id="DAD95339.1"/>
    </source>
</evidence>
<reference evidence="1" key="1">
    <citation type="journal article" date="2021" name="Proc. Natl. Acad. Sci. U.S.A.">
        <title>A Catalog of Tens of Thousands of Viruses from Human Metagenomes Reveals Hidden Associations with Chronic Diseases.</title>
        <authorList>
            <person name="Tisza M.J."/>
            <person name="Buck C.B."/>
        </authorList>
    </citation>
    <scope>NUCLEOTIDE SEQUENCE</scope>
    <source>
        <strain evidence="1">CtsNK10</strain>
    </source>
</reference>
<proteinExistence type="predicted"/>